<keyword evidence="1" id="KW-0732">Signal</keyword>
<name>A0A6B0U645_IXORI</name>
<protein>
    <submittedName>
        <fullName evidence="2">Putative secreted protein</fullName>
    </submittedName>
</protein>
<evidence type="ECO:0000313" key="2">
    <source>
        <dbReference type="EMBL" id="MXU84035.1"/>
    </source>
</evidence>
<evidence type="ECO:0000256" key="1">
    <source>
        <dbReference type="SAM" id="SignalP"/>
    </source>
</evidence>
<sequence length="78" mass="8726">MCRIFGSTNVFFFITFSAFWTSSFSFCVEDCGIAPPSGRTVAPLRGSVWGTLWHPQRSSVPRWRLRIGPPDSGAAREE</sequence>
<organism evidence="2">
    <name type="scientific">Ixodes ricinus</name>
    <name type="common">Common tick</name>
    <name type="synonym">Acarus ricinus</name>
    <dbReference type="NCBI Taxonomy" id="34613"/>
    <lineage>
        <taxon>Eukaryota</taxon>
        <taxon>Metazoa</taxon>
        <taxon>Ecdysozoa</taxon>
        <taxon>Arthropoda</taxon>
        <taxon>Chelicerata</taxon>
        <taxon>Arachnida</taxon>
        <taxon>Acari</taxon>
        <taxon>Parasitiformes</taxon>
        <taxon>Ixodida</taxon>
        <taxon>Ixodoidea</taxon>
        <taxon>Ixodidae</taxon>
        <taxon>Ixodinae</taxon>
        <taxon>Ixodes</taxon>
    </lineage>
</organism>
<proteinExistence type="predicted"/>
<feature type="signal peptide" evidence="1">
    <location>
        <begin position="1"/>
        <end position="25"/>
    </location>
</feature>
<dbReference type="AlphaFoldDB" id="A0A6B0U645"/>
<reference evidence="2" key="1">
    <citation type="submission" date="2019-12" db="EMBL/GenBank/DDBJ databases">
        <title>An insight into the sialome of adult female Ixodes ricinus ticks feeding for 6 days.</title>
        <authorList>
            <person name="Perner J."/>
            <person name="Ribeiro J.M.C."/>
        </authorList>
    </citation>
    <scope>NUCLEOTIDE SEQUENCE</scope>
    <source>
        <strain evidence="2">Semi-engorged</strain>
        <tissue evidence="2">Salivary glands</tissue>
    </source>
</reference>
<feature type="chain" id="PRO_5025377555" evidence="1">
    <location>
        <begin position="26"/>
        <end position="78"/>
    </location>
</feature>
<dbReference type="EMBL" id="GIFC01001952">
    <property type="protein sequence ID" value="MXU84035.1"/>
    <property type="molecule type" value="Transcribed_RNA"/>
</dbReference>
<accession>A0A6B0U645</accession>